<keyword evidence="1" id="KW-0597">Phosphoprotein</keyword>
<organism evidence="3 4">
    <name type="scientific">Paenimyroides baculatum</name>
    <dbReference type="NCBI Taxonomy" id="2608000"/>
    <lineage>
        <taxon>Bacteria</taxon>
        <taxon>Pseudomonadati</taxon>
        <taxon>Bacteroidota</taxon>
        <taxon>Flavobacteriia</taxon>
        <taxon>Flavobacteriales</taxon>
        <taxon>Flavobacteriaceae</taxon>
        <taxon>Paenimyroides</taxon>
    </lineage>
</organism>
<dbReference type="AlphaFoldDB" id="A0A5M6CCR8"/>
<reference evidence="3 4" key="1">
    <citation type="submission" date="2019-09" db="EMBL/GenBank/DDBJ databases">
        <title>Genome sequence and assembly of Flavobacterium sp.</title>
        <authorList>
            <person name="Chhetri G."/>
        </authorList>
    </citation>
    <scope>NUCLEOTIDE SEQUENCE [LARGE SCALE GENOMIC DNA]</scope>
    <source>
        <strain evidence="3 4">SNL9</strain>
    </source>
</reference>
<feature type="modified residue" description="4-aspartylphosphate" evidence="1">
    <location>
        <position position="55"/>
    </location>
</feature>
<dbReference type="Gene3D" id="2.40.50.1020">
    <property type="entry name" value="LytTr DNA-binding domain"/>
    <property type="match status" value="1"/>
</dbReference>
<protein>
    <submittedName>
        <fullName evidence="3">Response regulator transcription factor</fullName>
    </submittedName>
</protein>
<dbReference type="PANTHER" id="PTHR37299">
    <property type="entry name" value="TRANSCRIPTIONAL REGULATOR-RELATED"/>
    <property type="match status" value="1"/>
</dbReference>
<dbReference type="Gene3D" id="3.40.50.2300">
    <property type="match status" value="1"/>
</dbReference>
<dbReference type="SMART" id="SM00850">
    <property type="entry name" value="LytTR"/>
    <property type="match status" value="1"/>
</dbReference>
<dbReference type="InterPro" id="IPR001789">
    <property type="entry name" value="Sig_transdc_resp-reg_receiver"/>
</dbReference>
<dbReference type="Proteomes" id="UP000325141">
    <property type="component" value="Unassembled WGS sequence"/>
</dbReference>
<sequence length="236" mass="27235">MKIKCIAVDDEPLALEMIQKAVGKVDHLDLVQSFQSVSKALKYLAENTVDCIFLDIEMPDLSGLEFSKIINQFINKPEIVFVTAYSQYAIKEYQIKSVGFLLKPFSFDDFNNVVEKVKNGLLLRRLTEDKIEPFFIKIEAEQVKIIPQKVLYLESLGDYVKIFLENERKPVVPLITLKRLKTYLPKSLFVQINRSQIVNFQKIDSYTTSGLSIDGKDFCVSNSFREEFEMIKKLVL</sequence>
<evidence type="ECO:0000256" key="1">
    <source>
        <dbReference type="PROSITE-ProRule" id="PRU00169"/>
    </source>
</evidence>
<dbReference type="InterPro" id="IPR046947">
    <property type="entry name" value="LytR-like"/>
</dbReference>
<comment type="caution">
    <text evidence="3">The sequence shown here is derived from an EMBL/GenBank/DDBJ whole genome shotgun (WGS) entry which is preliminary data.</text>
</comment>
<dbReference type="SMART" id="SM00448">
    <property type="entry name" value="REC"/>
    <property type="match status" value="1"/>
</dbReference>
<dbReference type="EMBL" id="VWSG01000022">
    <property type="protein sequence ID" value="KAA5531622.1"/>
    <property type="molecule type" value="Genomic_DNA"/>
</dbReference>
<dbReference type="Pfam" id="PF04397">
    <property type="entry name" value="LytTR"/>
    <property type="match status" value="1"/>
</dbReference>
<keyword evidence="4" id="KW-1185">Reference proteome</keyword>
<dbReference type="PROSITE" id="PS50110">
    <property type="entry name" value="RESPONSE_REGULATORY"/>
    <property type="match status" value="1"/>
</dbReference>
<evidence type="ECO:0000313" key="3">
    <source>
        <dbReference type="EMBL" id="KAA5531622.1"/>
    </source>
</evidence>
<dbReference type="GO" id="GO:0003677">
    <property type="term" value="F:DNA binding"/>
    <property type="evidence" value="ECO:0007669"/>
    <property type="project" value="InterPro"/>
</dbReference>
<evidence type="ECO:0000259" key="2">
    <source>
        <dbReference type="PROSITE" id="PS50110"/>
    </source>
</evidence>
<dbReference type="InterPro" id="IPR011006">
    <property type="entry name" value="CheY-like_superfamily"/>
</dbReference>
<dbReference type="InterPro" id="IPR007492">
    <property type="entry name" value="LytTR_DNA-bd_dom"/>
</dbReference>
<dbReference type="RefSeq" id="WP_150015065.1">
    <property type="nucleotide sequence ID" value="NZ_VWSG01000022.1"/>
</dbReference>
<dbReference type="PANTHER" id="PTHR37299:SF1">
    <property type="entry name" value="STAGE 0 SPORULATION PROTEIN A HOMOLOG"/>
    <property type="match status" value="1"/>
</dbReference>
<feature type="domain" description="Response regulatory" evidence="2">
    <location>
        <begin position="4"/>
        <end position="118"/>
    </location>
</feature>
<evidence type="ECO:0000313" key="4">
    <source>
        <dbReference type="Proteomes" id="UP000325141"/>
    </source>
</evidence>
<dbReference type="SUPFAM" id="SSF52172">
    <property type="entry name" value="CheY-like"/>
    <property type="match status" value="1"/>
</dbReference>
<proteinExistence type="predicted"/>
<dbReference type="GO" id="GO:0000156">
    <property type="term" value="F:phosphorelay response regulator activity"/>
    <property type="evidence" value="ECO:0007669"/>
    <property type="project" value="InterPro"/>
</dbReference>
<accession>A0A5M6CCR8</accession>
<dbReference type="Pfam" id="PF00072">
    <property type="entry name" value="Response_reg"/>
    <property type="match status" value="1"/>
</dbReference>
<gene>
    <name evidence="3" type="ORF">F0460_15895</name>
</gene>
<name>A0A5M6CCR8_9FLAO</name>